<dbReference type="RefSeq" id="WP_305933077.1">
    <property type="nucleotide sequence ID" value="NZ_JAVAIM010000001.1"/>
</dbReference>
<gene>
    <name evidence="1" type="ORF">Q9K02_11840</name>
</gene>
<protein>
    <submittedName>
        <fullName evidence="1">Uncharacterized protein</fullName>
    </submittedName>
</protein>
<keyword evidence="2" id="KW-1185">Reference proteome</keyword>
<proteinExistence type="predicted"/>
<comment type="caution">
    <text evidence="1">The sequence shown here is derived from an EMBL/GenBank/DDBJ whole genome shotgun (WGS) entry which is preliminary data.</text>
</comment>
<dbReference type="EMBL" id="JAVAIM010000001">
    <property type="protein sequence ID" value="MDP4575834.1"/>
    <property type="molecule type" value="Genomic_DNA"/>
</dbReference>
<name>A0ABT9HRR3_9SPHN</name>
<evidence type="ECO:0000313" key="2">
    <source>
        <dbReference type="Proteomes" id="UP001240639"/>
    </source>
</evidence>
<reference evidence="1 2" key="1">
    <citation type="submission" date="2023-08" db="EMBL/GenBank/DDBJ databases">
        <title>genomic of G39.</title>
        <authorList>
            <person name="Wang Y."/>
        </authorList>
    </citation>
    <scope>NUCLEOTIDE SEQUENCE [LARGE SCALE GENOMIC DNA]</scope>
    <source>
        <strain evidence="1 2">G39</strain>
    </source>
</reference>
<sequence>MMFNDRVISTVEAEFGLDWHDYRFVEFFSGGELFALNDLGDSFGPKPWSVVSPFDGELKTGNNFRFETFDYFDQSLLALPEDRSIVVQIYPYAGVGLLLSMKQRSPLVKRSKRALDNFLSSIESELTGCRDRKLRELLIQAKEYALDLAAKKREL</sequence>
<organism evidence="1 2">
    <name type="scientific">Qipengyuania profundimaris</name>
    <dbReference type="NCBI Taxonomy" id="3067652"/>
    <lineage>
        <taxon>Bacteria</taxon>
        <taxon>Pseudomonadati</taxon>
        <taxon>Pseudomonadota</taxon>
        <taxon>Alphaproteobacteria</taxon>
        <taxon>Sphingomonadales</taxon>
        <taxon>Erythrobacteraceae</taxon>
        <taxon>Qipengyuania</taxon>
    </lineage>
</organism>
<dbReference type="Proteomes" id="UP001240639">
    <property type="component" value="Unassembled WGS sequence"/>
</dbReference>
<evidence type="ECO:0000313" key="1">
    <source>
        <dbReference type="EMBL" id="MDP4575834.1"/>
    </source>
</evidence>
<accession>A0ABT9HRR3</accession>